<feature type="domain" description="Mur ligase central" evidence="1">
    <location>
        <begin position="1"/>
        <end position="142"/>
    </location>
</feature>
<proteinExistence type="predicted"/>
<comment type="caution">
    <text evidence="2">The sequence shown here is derived from an EMBL/GenBank/DDBJ whole genome shotgun (WGS) entry which is preliminary data.</text>
</comment>
<organism evidence="2">
    <name type="scientific">human gut metagenome</name>
    <dbReference type="NCBI Taxonomy" id="408170"/>
    <lineage>
        <taxon>unclassified sequences</taxon>
        <taxon>metagenomes</taxon>
        <taxon>organismal metagenomes</taxon>
    </lineage>
</organism>
<sequence length="185" mass="20656">MVSNGADYCVMEASSQALDQYRIGDERIAVAGFTNLTRDHLDYHGTMENYFQAKRRVFTMCKTAVINIDDAYGKRLAQEFSDIAVTYSAEGNADYHAEFIRMNATGCSYMLVNEREKTACRVDMNMTGLYNVQNSLCAIAMVTALGFDMTECAKALSDLDGVDGRMNVVYRGDFTVITDYAHTDD</sequence>
<dbReference type="PANTHER" id="PTHR23135:SF4">
    <property type="entry name" value="UDP-N-ACETYLMURAMOYL-L-ALANYL-D-GLUTAMATE--2,6-DIAMINOPIMELATE LIGASE MURE HOMOLOG, CHLOROPLASTIC"/>
    <property type="match status" value="1"/>
</dbReference>
<dbReference type="AlphaFoldDB" id="K1TQJ8"/>
<dbReference type="GO" id="GO:0005524">
    <property type="term" value="F:ATP binding"/>
    <property type="evidence" value="ECO:0007669"/>
    <property type="project" value="InterPro"/>
</dbReference>
<accession>K1TQJ8</accession>
<dbReference type="Pfam" id="PF08245">
    <property type="entry name" value="Mur_ligase_M"/>
    <property type="match status" value="1"/>
</dbReference>
<dbReference type="SUPFAM" id="SSF53623">
    <property type="entry name" value="MurD-like peptide ligases, catalytic domain"/>
    <property type="match status" value="1"/>
</dbReference>
<dbReference type="GO" id="GO:0016881">
    <property type="term" value="F:acid-amino acid ligase activity"/>
    <property type="evidence" value="ECO:0007669"/>
    <property type="project" value="InterPro"/>
</dbReference>
<dbReference type="Gene3D" id="3.40.1190.10">
    <property type="entry name" value="Mur-like, catalytic domain"/>
    <property type="match status" value="1"/>
</dbReference>
<name>K1TQJ8_9ZZZZ</name>
<dbReference type="EMBL" id="AJWY01005338">
    <property type="protein sequence ID" value="EKC69884.1"/>
    <property type="molecule type" value="Genomic_DNA"/>
</dbReference>
<dbReference type="InterPro" id="IPR013221">
    <property type="entry name" value="Mur_ligase_cen"/>
</dbReference>
<gene>
    <name evidence="2" type="ORF">LEA_08059</name>
</gene>
<reference evidence="2" key="1">
    <citation type="journal article" date="2013" name="Environ. Microbiol.">
        <title>Microbiota from the distal guts of lean and obese adolescents exhibit partial functional redundancy besides clear differences in community structure.</title>
        <authorList>
            <person name="Ferrer M."/>
            <person name="Ruiz A."/>
            <person name="Lanza F."/>
            <person name="Haange S.B."/>
            <person name="Oberbach A."/>
            <person name="Till H."/>
            <person name="Bargiela R."/>
            <person name="Campoy C."/>
            <person name="Segura M.T."/>
            <person name="Richter M."/>
            <person name="von Bergen M."/>
            <person name="Seifert J."/>
            <person name="Suarez A."/>
        </authorList>
    </citation>
    <scope>NUCLEOTIDE SEQUENCE</scope>
</reference>
<protein>
    <submittedName>
        <fullName evidence="2">UDP-N-acetylmuramyl-tripeptide synthetase</fullName>
    </submittedName>
</protein>
<feature type="non-terminal residue" evidence="2">
    <location>
        <position position="185"/>
    </location>
</feature>
<evidence type="ECO:0000313" key="2">
    <source>
        <dbReference type="EMBL" id="EKC69884.1"/>
    </source>
</evidence>
<evidence type="ECO:0000259" key="1">
    <source>
        <dbReference type="Pfam" id="PF08245"/>
    </source>
</evidence>
<dbReference type="PANTHER" id="PTHR23135">
    <property type="entry name" value="MUR LIGASE FAMILY MEMBER"/>
    <property type="match status" value="1"/>
</dbReference>
<dbReference type="InterPro" id="IPR036565">
    <property type="entry name" value="Mur-like_cat_sf"/>
</dbReference>